<dbReference type="PROSITE" id="PS00028">
    <property type="entry name" value="ZINC_FINGER_C2H2_1"/>
    <property type="match status" value="6"/>
</dbReference>
<evidence type="ECO:0000256" key="6">
    <source>
        <dbReference type="SAM" id="MobiDB-lite"/>
    </source>
</evidence>
<accession>A0A2A4J5J9</accession>
<dbReference type="GO" id="GO:0000977">
    <property type="term" value="F:RNA polymerase II transcription regulatory region sequence-specific DNA binding"/>
    <property type="evidence" value="ECO:0007669"/>
    <property type="project" value="TreeGrafter"/>
</dbReference>
<dbReference type="AlphaFoldDB" id="A0A2A4J5J9"/>
<feature type="compositionally biased region" description="Low complexity" evidence="6">
    <location>
        <begin position="274"/>
        <end position="288"/>
    </location>
</feature>
<dbReference type="PROSITE" id="PS50157">
    <property type="entry name" value="ZINC_FINGER_C2H2_2"/>
    <property type="match status" value="5"/>
</dbReference>
<dbReference type="InterPro" id="IPR036236">
    <property type="entry name" value="Znf_C2H2_sf"/>
</dbReference>
<keyword evidence="1" id="KW-0479">Metal-binding</keyword>
<comment type="caution">
    <text evidence="8">The sequence shown here is derived from an EMBL/GenBank/DDBJ whole genome shotgun (WGS) entry which is preliminary data.</text>
</comment>
<gene>
    <name evidence="8" type="ORF">B5V51_6736</name>
</gene>
<evidence type="ECO:0000313" key="8">
    <source>
        <dbReference type="EMBL" id="PCG67159.1"/>
    </source>
</evidence>
<feature type="compositionally biased region" description="Polar residues" evidence="6">
    <location>
        <begin position="230"/>
        <end position="251"/>
    </location>
</feature>
<dbReference type="PANTHER" id="PTHR24379:SF127">
    <property type="entry name" value="BLOODY FINGERS-RELATED"/>
    <property type="match status" value="1"/>
</dbReference>
<evidence type="ECO:0000256" key="1">
    <source>
        <dbReference type="ARBA" id="ARBA00022723"/>
    </source>
</evidence>
<feature type="region of interest" description="Disordered" evidence="6">
    <location>
        <begin position="216"/>
        <end position="304"/>
    </location>
</feature>
<dbReference type="SUPFAM" id="SSF57667">
    <property type="entry name" value="beta-beta-alpha zinc fingers"/>
    <property type="match status" value="3"/>
</dbReference>
<dbReference type="Gene3D" id="3.30.160.60">
    <property type="entry name" value="Classic Zinc Finger"/>
    <property type="match status" value="4"/>
</dbReference>
<evidence type="ECO:0000256" key="2">
    <source>
        <dbReference type="ARBA" id="ARBA00022737"/>
    </source>
</evidence>
<dbReference type="Pfam" id="PF00096">
    <property type="entry name" value="zf-C2H2"/>
    <property type="match status" value="3"/>
</dbReference>
<dbReference type="STRING" id="7102.A0A2A4J5J9"/>
<dbReference type="Pfam" id="PF13912">
    <property type="entry name" value="zf-C2H2_6"/>
    <property type="match status" value="1"/>
</dbReference>
<dbReference type="PANTHER" id="PTHR24379">
    <property type="entry name" value="KRAB AND ZINC FINGER DOMAIN-CONTAINING"/>
    <property type="match status" value="1"/>
</dbReference>
<feature type="domain" description="C2H2-type" evidence="7">
    <location>
        <begin position="577"/>
        <end position="605"/>
    </location>
</feature>
<keyword evidence="3 5" id="KW-0863">Zinc-finger</keyword>
<keyword evidence="4" id="KW-0862">Zinc</keyword>
<dbReference type="GO" id="GO:0008270">
    <property type="term" value="F:zinc ion binding"/>
    <property type="evidence" value="ECO:0007669"/>
    <property type="project" value="UniProtKB-KW"/>
</dbReference>
<reference evidence="8" key="1">
    <citation type="submission" date="2017-09" db="EMBL/GenBank/DDBJ databases">
        <title>Contemporary evolution of a Lepidopteran species, Heliothis virescens, in response to modern agricultural practices.</title>
        <authorList>
            <person name="Fritz M.L."/>
            <person name="Deyonke A.M."/>
            <person name="Papanicolaou A."/>
            <person name="Micinski S."/>
            <person name="Westbrook J."/>
            <person name="Gould F."/>
        </authorList>
    </citation>
    <scope>NUCLEOTIDE SEQUENCE [LARGE SCALE GENOMIC DNA]</scope>
    <source>
        <strain evidence="8">HvINT-</strain>
        <tissue evidence="8">Whole body</tissue>
    </source>
</reference>
<organism evidence="8">
    <name type="scientific">Heliothis virescens</name>
    <name type="common">Tobacco budworm moth</name>
    <dbReference type="NCBI Taxonomy" id="7102"/>
    <lineage>
        <taxon>Eukaryota</taxon>
        <taxon>Metazoa</taxon>
        <taxon>Ecdysozoa</taxon>
        <taxon>Arthropoda</taxon>
        <taxon>Hexapoda</taxon>
        <taxon>Insecta</taxon>
        <taxon>Pterygota</taxon>
        <taxon>Neoptera</taxon>
        <taxon>Endopterygota</taxon>
        <taxon>Lepidoptera</taxon>
        <taxon>Glossata</taxon>
        <taxon>Ditrysia</taxon>
        <taxon>Noctuoidea</taxon>
        <taxon>Noctuidae</taxon>
        <taxon>Heliothinae</taxon>
        <taxon>Heliothis</taxon>
    </lineage>
</organism>
<dbReference type="GO" id="GO:0005634">
    <property type="term" value="C:nucleus"/>
    <property type="evidence" value="ECO:0007669"/>
    <property type="project" value="TreeGrafter"/>
</dbReference>
<keyword evidence="2" id="KW-0677">Repeat</keyword>
<dbReference type="InterPro" id="IPR013087">
    <property type="entry name" value="Znf_C2H2_type"/>
</dbReference>
<evidence type="ECO:0000256" key="4">
    <source>
        <dbReference type="ARBA" id="ARBA00022833"/>
    </source>
</evidence>
<evidence type="ECO:0000256" key="5">
    <source>
        <dbReference type="PROSITE-ProRule" id="PRU00042"/>
    </source>
</evidence>
<dbReference type="EMBL" id="NWSH01002975">
    <property type="protein sequence ID" value="PCG67159.1"/>
    <property type="molecule type" value="Genomic_DNA"/>
</dbReference>
<feature type="domain" description="C2H2-type" evidence="7">
    <location>
        <begin position="483"/>
        <end position="510"/>
    </location>
</feature>
<dbReference type="SMART" id="SM00355">
    <property type="entry name" value="ZnF_C2H2"/>
    <property type="match status" value="7"/>
</dbReference>
<evidence type="ECO:0000256" key="3">
    <source>
        <dbReference type="ARBA" id="ARBA00022771"/>
    </source>
</evidence>
<protein>
    <recommendedName>
        <fullName evidence="7">C2H2-type domain-containing protein</fullName>
    </recommendedName>
</protein>
<proteinExistence type="predicted"/>
<feature type="domain" description="C2H2-type" evidence="7">
    <location>
        <begin position="455"/>
        <end position="478"/>
    </location>
</feature>
<evidence type="ECO:0000259" key="7">
    <source>
        <dbReference type="PROSITE" id="PS50157"/>
    </source>
</evidence>
<dbReference type="FunFam" id="3.30.160.60:FF:000446">
    <property type="entry name" value="Zinc finger protein"/>
    <property type="match status" value="1"/>
</dbReference>
<sequence>MLHNTGPYGPNEAPVNMGAPVNMTPISGHMNIAHNINNLSKIAQQGAPAASGHYNLPDYAHYNHSPLVIPSQMGQFPNYQQLGFQNTYMNQNTNNINDLSFTNGMFPMNLNVQNQHNANMINSAYEKRFIDGARHDNIREQNLIKTPLNIPQIPNKSYNRQNSVNNDYIHSNLYQNAPNNLDLSIKPHEKLQINSTRRKNIENTVKLIEDILINSSNKTREPESTPPAPNNTKTNLPSDITIEKSPTSSRVTEIPKTNAISPQPSKELPKEPSNTVNDKPNNTENNNKGKQQSENDSSTDDEDLKPLGIMQHFITEDAEVTTDNTIEIKVEKASWADSDCYTPFGKDCNGFQREGQVNYRIIEGDCSITEAIAAYKNDVKPEGVFECPHCALLFKHPKRFLIHTKWHTFGLTNIKRMEIAKVREQKRFERKEAKIIERMNSKEVTEEVNVDGKTFPCKDCDKVFIAKGSLKNHRQRSHPTRIRECKICHKTISSWMALRAHLATHTADSGPGYQCSECPKRFKYSHSLAKHSDTHLVHERTHRNERPFVCDICNTAFGTNSSLKRHLKVSHSTSKPHQCSICHRNFSTESIRDRHESRLHGKPEDFKFPCKQCACKYLKLKDLQKHVYKMHPKGKRKKKSKSSESE</sequence>
<dbReference type="GO" id="GO:0000981">
    <property type="term" value="F:DNA-binding transcription factor activity, RNA polymerase II-specific"/>
    <property type="evidence" value="ECO:0007669"/>
    <property type="project" value="TreeGrafter"/>
</dbReference>
<feature type="domain" description="C2H2-type" evidence="7">
    <location>
        <begin position="513"/>
        <end position="547"/>
    </location>
</feature>
<feature type="domain" description="C2H2-type" evidence="7">
    <location>
        <begin position="548"/>
        <end position="576"/>
    </location>
</feature>
<name>A0A2A4J5J9_HELVI</name>